<keyword evidence="3" id="KW-1185">Reference proteome</keyword>
<accession>A0ABQ7YEG3</accession>
<sequence length="371" mass="42155">MARRRVPEPMKSHPRSLDMNRRKLQILLQLIYHSSSTSMDTEMLERKFEIRNIRFNLTVKKLLHNKSQEEENLLAYRNSHQLFRQGHTGSPRVVLFLIHATESLVVCSTVCPDHVRKPVLGPSLVPRLVGQQNRGASDAEQAVRNQHCFLVTEVPVLSNVLRGDNNRIHRDDPRAASHPAEVVASDVTPKLILIHDHRRQRRRRVKETTVHNQDPNILRLHVRVREQLIQRAEHDLLSFFSSGGHRDRGRDVVHSLGEVRVLSQTRPLEDLALELEGGLVEVSGECRVVHEARDGNLEAVRREVTGEVHQVNGPGPGHYVDDKDGGAGDDADEIVLEMDPELAEIFRVGLRRFDGDNDGEGEETESQEIRD</sequence>
<dbReference type="Proteomes" id="UP000824890">
    <property type="component" value="Unassembled WGS sequence"/>
</dbReference>
<feature type="region of interest" description="Disordered" evidence="1">
    <location>
        <begin position="352"/>
        <end position="371"/>
    </location>
</feature>
<feature type="region of interest" description="Disordered" evidence="1">
    <location>
        <begin position="308"/>
        <end position="327"/>
    </location>
</feature>
<reference evidence="2 3" key="1">
    <citation type="submission" date="2021-05" db="EMBL/GenBank/DDBJ databases">
        <title>Genome Assembly of Synthetic Allotetraploid Brassica napus Reveals Homoeologous Exchanges between Subgenomes.</title>
        <authorList>
            <person name="Davis J.T."/>
        </authorList>
    </citation>
    <scope>NUCLEOTIDE SEQUENCE [LARGE SCALE GENOMIC DNA]</scope>
    <source>
        <strain evidence="3">cv. Da-Ae</strain>
        <tissue evidence="2">Seedling</tissue>
    </source>
</reference>
<feature type="compositionally biased region" description="Acidic residues" evidence="1">
    <location>
        <begin position="356"/>
        <end position="371"/>
    </location>
</feature>
<dbReference type="EMBL" id="JAGKQM010000018">
    <property type="protein sequence ID" value="KAH0865977.1"/>
    <property type="molecule type" value="Genomic_DNA"/>
</dbReference>
<evidence type="ECO:0000313" key="3">
    <source>
        <dbReference type="Proteomes" id="UP000824890"/>
    </source>
</evidence>
<gene>
    <name evidence="2" type="ORF">HID58_083188</name>
</gene>
<organism evidence="2 3">
    <name type="scientific">Brassica napus</name>
    <name type="common">Rape</name>
    <dbReference type="NCBI Taxonomy" id="3708"/>
    <lineage>
        <taxon>Eukaryota</taxon>
        <taxon>Viridiplantae</taxon>
        <taxon>Streptophyta</taxon>
        <taxon>Embryophyta</taxon>
        <taxon>Tracheophyta</taxon>
        <taxon>Spermatophyta</taxon>
        <taxon>Magnoliopsida</taxon>
        <taxon>eudicotyledons</taxon>
        <taxon>Gunneridae</taxon>
        <taxon>Pentapetalae</taxon>
        <taxon>rosids</taxon>
        <taxon>malvids</taxon>
        <taxon>Brassicales</taxon>
        <taxon>Brassicaceae</taxon>
        <taxon>Brassiceae</taxon>
        <taxon>Brassica</taxon>
    </lineage>
</organism>
<name>A0ABQ7YEG3_BRANA</name>
<comment type="caution">
    <text evidence="2">The sequence shown here is derived from an EMBL/GenBank/DDBJ whole genome shotgun (WGS) entry which is preliminary data.</text>
</comment>
<proteinExistence type="predicted"/>
<protein>
    <submittedName>
        <fullName evidence="2">Uncharacterized protein</fullName>
    </submittedName>
</protein>
<evidence type="ECO:0000313" key="2">
    <source>
        <dbReference type="EMBL" id="KAH0865977.1"/>
    </source>
</evidence>
<evidence type="ECO:0000256" key="1">
    <source>
        <dbReference type="SAM" id="MobiDB-lite"/>
    </source>
</evidence>